<comment type="caution">
    <text evidence="1">The sequence shown here is derived from an EMBL/GenBank/DDBJ whole genome shotgun (WGS) entry which is preliminary data.</text>
</comment>
<organism evidence="1 2">
    <name type="scientific">Dentiscutata erythropus</name>
    <dbReference type="NCBI Taxonomy" id="1348616"/>
    <lineage>
        <taxon>Eukaryota</taxon>
        <taxon>Fungi</taxon>
        <taxon>Fungi incertae sedis</taxon>
        <taxon>Mucoromycota</taxon>
        <taxon>Glomeromycotina</taxon>
        <taxon>Glomeromycetes</taxon>
        <taxon>Diversisporales</taxon>
        <taxon>Gigasporaceae</taxon>
        <taxon>Dentiscutata</taxon>
    </lineage>
</organism>
<gene>
    <name evidence="1" type="ORF">DERYTH_LOCUS24856</name>
</gene>
<feature type="non-terminal residue" evidence="1">
    <location>
        <position position="1"/>
    </location>
</feature>
<name>A0A9N9PC84_9GLOM</name>
<sequence>SVSVRFIGTLYVVVNINVTNHDSSNDESLTSIVDKNITSHDSKSCHCGVCGQVDHNSRTYSMDRLNNHGNNDVESATSI</sequence>
<evidence type="ECO:0000313" key="1">
    <source>
        <dbReference type="EMBL" id="CAG8808319.1"/>
    </source>
</evidence>
<dbReference type="AlphaFoldDB" id="A0A9N9PC84"/>
<reference evidence="1" key="1">
    <citation type="submission" date="2021-06" db="EMBL/GenBank/DDBJ databases">
        <authorList>
            <person name="Kallberg Y."/>
            <person name="Tangrot J."/>
            <person name="Rosling A."/>
        </authorList>
    </citation>
    <scope>NUCLEOTIDE SEQUENCE</scope>
    <source>
        <strain evidence="1">MA453B</strain>
    </source>
</reference>
<keyword evidence="2" id="KW-1185">Reference proteome</keyword>
<dbReference type="Proteomes" id="UP000789405">
    <property type="component" value="Unassembled WGS sequence"/>
</dbReference>
<proteinExistence type="predicted"/>
<evidence type="ECO:0000313" key="2">
    <source>
        <dbReference type="Proteomes" id="UP000789405"/>
    </source>
</evidence>
<dbReference type="EMBL" id="CAJVPY010043625">
    <property type="protein sequence ID" value="CAG8808319.1"/>
    <property type="molecule type" value="Genomic_DNA"/>
</dbReference>
<accession>A0A9N9PC84</accession>
<dbReference type="OrthoDB" id="2441147at2759"/>
<feature type="non-terminal residue" evidence="1">
    <location>
        <position position="79"/>
    </location>
</feature>
<protein>
    <submittedName>
        <fullName evidence="1">22570_t:CDS:1</fullName>
    </submittedName>
</protein>